<feature type="compositionally biased region" description="Low complexity" evidence="1">
    <location>
        <begin position="312"/>
        <end position="322"/>
    </location>
</feature>
<feature type="region of interest" description="Disordered" evidence="1">
    <location>
        <begin position="244"/>
        <end position="280"/>
    </location>
</feature>
<accession>A0ABR3BSX6</accession>
<dbReference type="Pfam" id="PF13671">
    <property type="entry name" value="AAA_33"/>
    <property type="match status" value="1"/>
</dbReference>
<dbReference type="GeneID" id="91990215"/>
<evidence type="ECO:0000313" key="3">
    <source>
        <dbReference type="Proteomes" id="UP000054399"/>
    </source>
</evidence>
<dbReference type="RefSeq" id="XP_066614241.1">
    <property type="nucleotide sequence ID" value="XM_066757857.1"/>
</dbReference>
<comment type="caution">
    <text evidence="2">The sequence shown here is derived from an EMBL/GenBank/DDBJ whole genome shotgun (WGS) entry which is preliminary data.</text>
</comment>
<dbReference type="PANTHER" id="PTHR43883">
    <property type="entry name" value="SLR0207 PROTEIN"/>
    <property type="match status" value="1"/>
</dbReference>
<dbReference type="SUPFAM" id="SSF52540">
    <property type="entry name" value="P-loop containing nucleoside triphosphate hydrolases"/>
    <property type="match status" value="1"/>
</dbReference>
<reference evidence="2" key="2">
    <citation type="submission" date="2024-01" db="EMBL/GenBank/DDBJ databases">
        <title>Comparative genomics of Cryptococcus and Kwoniella reveals pathogenesis evolution and contrasting modes of karyotype evolution via chromosome fusion or intercentromeric recombination.</title>
        <authorList>
            <person name="Coelho M.A."/>
            <person name="David-Palma M."/>
            <person name="Shea T."/>
            <person name="Bowers K."/>
            <person name="Mcginley-Smith S."/>
            <person name="Mohammad A.W."/>
            <person name="Gnirke A."/>
            <person name="Yurkov A.M."/>
            <person name="Nowrousian M."/>
            <person name="Sun S."/>
            <person name="Cuomo C.A."/>
            <person name="Heitman J."/>
        </authorList>
    </citation>
    <scope>NUCLEOTIDE SEQUENCE</scope>
    <source>
        <strain evidence="2">IND107</strain>
    </source>
</reference>
<dbReference type="PANTHER" id="PTHR43883:SF1">
    <property type="entry name" value="GLUCONOKINASE"/>
    <property type="match status" value="1"/>
</dbReference>
<sequence length="337" mass="37467">MMDKLLYTEDRTDRYSKSEVQNDAQICDRFHATIRDLSPQSANALSIEPQVLLILVGLPGSGKTTFAEALVRASSMPITSPEGAGKVRPSVIRRPWIRASQDDAPRKRRQECESRVRWGLKKGYNVLVDRVGFDPVQRSHFVAIADDQLSRPLVYCLILSVSQETLQSRLLGREFHPTIHGGEEGMRVLSQMRRLFQPPTIYGGEGLDRIYVLDEINQPNVAEGWNSQRVLEIVDRVGTCGRSEVGERKSYRPAPRIHDDNASLRGASANSRGGRGGMWGERRVRGLWDDRGGWRGRGEYVGSSNGWSREGALPPASLSSHSPHNRSLGNESAPEGG</sequence>
<dbReference type="InterPro" id="IPR052732">
    <property type="entry name" value="Cell-binding_unc_protein"/>
</dbReference>
<dbReference type="Gene3D" id="3.40.50.300">
    <property type="entry name" value="P-loop containing nucleotide triphosphate hydrolases"/>
    <property type="match status" value="1"/>
</dbReference>
<reference evidence="2" key="1">
    <citation type="submission" date="2015-01" db="EMBL/GenBank/DDBJ databases">
        <authorList>
            <consortium name="The Broad Institute Genomics Platform"/>
            <person name="Cuomo C."/>
            <person name="Litvintseva A."/>
            <person name="Chen Y."/>
            <person name="Heitman J."/>
            <person name="Sun S."/>
            <person name="Springer D."/>
            <person name="Dromer F."/>
            <person name="Young S."/>
            <person name="Zeng Q."/>
            <person name="Gargeya S."/>
            <person name="Abouelleil A."/>
            <person name="Alvarado L."/>
            <person name="Chapman S.B."/>
            <person name="Gainer-Dewar J."/>
            <person name="Goldberg J."/>
            <person name="Griggs A."/>
            <person name="Gujja S."/>
            <person name="Hansen M."/>
            <person name="Howarth C."/>
            <person name="Imamovic A."/>
            <person name="Larimer J."/>
            <person name="Murphy C."/>
            <person name="Naylor J."/>
            <person name="Pearson M."/>
            <person name="Priest M."/>
            <person name="Roberts A."/>
            <person name="Saif S."/>
            <person name="Shea T."/>
            <person name="Sykes S."/>
            <person name="Wortman J."/>
            <person name="Nusbaum C."/>
            <person name="Birren B."/>
        </authorList>
    </citation>
    <scope>NUCLEOTIDE SEQUENCE</scope>
    <source>
        <strain evidence="2">IND107</strain>
    </source>
</reference>
<evidence type="ECO:0000256" key="1">
    <source>
        <dbReference type="SAM" id="MobiDB-lite"/>
    </source>
</evidence>
<dbReference type="InterPro" id="IPR027417">
    <property type="entry name" value="P-loop_NTPase"/>
</dbReference>
<protein>
    <submittedName>
        <fullName evidence="2">Uncharacterized protein</fullName>
    </submittedName>
</protein>
<name>A0ABR3BSX6_9TREE</name>
<evidence type="ECO:0000313" key="2">
    <source>
        <dbReference type="EMBL" id="KAL0250054.1"/>
    </source>
</evidence>
<feature type="region of interest" description="Disordered" evidence="1">
    <location>
        <begin position="299"/>
        <end position="337"/>
    </location>
</feature>
<organism evidence="2 3">
    <name type="scientific">Cryptococcus tetragattii IND107</name>
    <dbReference type="NCBI Taxonomy" id="1296105"/>
    <lineage>
        <taxon>Eukaryota</taxon>
        <taxon>Fungi</taxon>
        <taxon>Dikarya</taxon>
        <taxon>Basidiomycota</taxon>
        <taxon>Agaricomycotina</taxon>
        <taxon>Tremellomycetes</taxon>
        <taxon>Tremellales</taxon>
        <taxon>Cryptococcaceae</taxon>
        <taxon>Cryptococcus</taxon>
        <taxon>Cryptococcus gattii species complex</taxon>
    </lineage>
</organism>
<feature type="compositionally biased region" description="Low complexity" evidence="1">
    <location>
        <begin position="263"/>
        <end position="272"/>
    </location>
</feature>
<dbReference type="EMBL" id="ATAM02000005">
    <property type="protein sequence ID" value="KAL0250054.1"/>
    <property type="molecule type" value="Genomic_DNA"/>
</dbReference>
<feature type="compositionally biased region" description="Basic and acidic residues" evidence="1">
    <location>
        <begin position="244"/>
        <end position="262"/>
    </location>
</feature>
<keyword evidence="3" id="KW-1185">Reference proteome</keyword>
<proteinExistence type="predicted"/>
<dbReference type="Proteomes" id="UP000054399">
    <property type="component" value="Unassembled WGS sequence"/>
</dbReference>
<gene>
    <name evidence="2" type="ORF">I308_103359</name>
</gene>